<feature type="region of interest" description="Disordered" evidence="1">
    <location>
        <begin position="13"/>
        <end position="38"/>
    </location>
</feature>
<comment type="caution">
    <text evidence="2">The sequence shown here is derived from an EMBL/GenBank/DDBJ whole genome shotgun (WGS) entry which is preliminary data.</text>
</comment>
<evidence type="ECO:0000313" key="2">
    <source>
        <dbReference type="EMBL" id="KAJ8903516.1"/>
    </source>
</evidence>
<accession>A0AAV8ULV2</accession>
<proteinExistence type="predicted"/>
<dbReference type="Pfam" id="PF11360">
    <property type="entry name" value="DUF3110"/>
    <property type="match status" value="1"/>
</dbReference>
<dbReference type="Proteomes" id="UP001157974">
    <property type="component" value="Unassembled WGS sequence"/>
</dbReference>
<name>A0AAV8ULV2_9RHOD</name>
<dbReference type="AlphaFoldDB" id="A0AAV8ULV2"/>
<dbReference type="InterPro" id="IPR021503">
    <property type="entry name" value="DUF3110"/>
</dbReference>
<sequence length="197" mass="21758">MAFVLGIGRIGKPHPARACSRRKATEEGASAQKKKGISPEEQVRMDKMFEYYEAWDGSPPNRADGWVLFYGPELGMWKNSILEAGIAPKHEVFSRFIPDVELEFALGQRLKNLYLLLVGTPEAGSLVTLNVQGDHVVLAFESPEDATRYAVQMEGLGMPLAKVMKEQADDIINYAKESNMYRAVIPAGTMIAPPQSS</sequence>
<feature type="compositionally biased region" description="Basic residues" evidence="1">
    <location>
        <begin position="13"/>
        <end position="22"/>
    </location>
</feature>
<protein>
    <submittedName>
        <fullName evidence="2">Uncharacterized protein</fullName>
    </submittedName>
</protein>
<gene>
    <name evidence="2" type="ORF">NDN08_004622</name>
</gene>
<evidence type="ECO:0000256" key="1">
    <source>
        <dbReference type="SAM" id="MobiDB-lite"/>
    </source>
</evidence>
<dbReference type="EMBL" id="JAMWBK010000007">
    <property type="protein sequence ID" value="KAJ8903516.1"/>
    <property type="molecule type" value="Genomic_DNA"/>
</dbReference>
<keyword evidence="3" id="KW-1185">Reference proteome</keyword>
<organism evidence="2 3">
    <name type="scientific">Rhodosorus marinus</name>
    <dbReference type="NCBI Taxonomy" id="101924"/>
    <lineage>
        <taxon>Eukaryota</taxon>
        <taxon>Rhodophyta</taxon>
        <taxon>Stylonematophyceae</taxon>
        <taxon>Stylonematales</taxon>
        <taxon>Stylonemataceae</taxon>
        <taxon>Rhodosorus</taxon>
    </lineage>
</organism>
<evidence type="ECO:0000313" key="3">
    <source>
        <dbReference type="Proteomes" id="UP001157974"/>
    </source>
</evidence>
<reference evidence="2 3" key="1">
    <citation type="journal article" date="2023" name="Nat. Commun.">
        <title>Origin of minicircular mitochondrial genomes in red algae.</title>
        <authorList>
            <person name="Lee Y."/>
            <person name="Cho C.H."/>
            <person name="Lee Y.M."/>
            <person name="Park S.I."/>
            <person name="Yang J.H."/>
            <person name="West J.A."/>
            <person name="Bhattacharya D."/>
            <person name="Yoon H.S."/>
        </authorList>
    </citation>
    <scope>NUCLEOTIDE SEQUENCE [LARGE SCALE GENOMIC DNA]</scope>
    <source>
        <strain evidence="2 3">CCMP1338</strain>
        <tissue evidence="2">Whole cell</tissue>
    </source>
</reference>